<protein>
    <submittedName>
        <fullName evidence="8">RNA helicase family protein</fullName>
    </submittedName>
</protein>
<dbReference type="SUPFAM" id="SSF52540">
    <property type="entry name" value="P-loop containing nucleoside triphosphate hydrolases"/>
    <property type="match status" value="1"/>
</dbReference>
<dbReference type="GeneID" id="5479427"/>
<organism evidence="8 9">
    <name type="scientific">Babesia bovis</name>
    <dbReference type="NCBI Taxonomy" id="5865"/>
    <lineage>
        <taxon>Eukaryota</taxon>
        <taxon>Sar</taxon>
        <taxon>Alveolata</taxon>
        <taxon>Apicomplexa</taxon>
        <taxon>Aconoidasida</taxon>
        <taxon>Piroplasmida</taxon>
        <taxon>Babesiidae</taxon>
        <taxon>Babesia</taxon>
    </lineage>
</organism>
<dbReference type="Pfam" id="PF00271">
    <property type="entry name" value="Helicase_C"/>
    <property type="match status" value="1"/>
</dbReference>
<dbReference type="EMBL" id="AAXT01000001">
    <property type="protein sequence ID" value="EDO07614.1"/>
    <property type="molecule type" value="Genomic_DNA"/>
</dbReference>
<dbReference type="eggNOG" id="KOG0331">
    <property type="taxonomic scope" value="Eukaryota"/>
</dbReference>
<feature type="compositionally biased region" description="Basic and acidic residues" evidence="5">
    <location>
        <begin position="255"/>
        <end position="270"/>
    </location>
</feature>
<keyword evidence="2" id="KW-0378">Hydrolase</keyword>
<keyword evidence="4" id="KW-0067">ATP-binding</keyword>
<dbReference type="GO" id="GO:0016787">
    <property type="term" value="F:hydrolase activity"/>
    <property type="evidence" value="ECO:0007669"/>
    <property type="project" value="UniProtKB-KW"/>
</dbReference>
<name>A7AM30_BABBO</name>
<keyword evidence="1" id="KW-0547">Nucleotide-binding</keyword>
<dbReference type="CDD" id="cd18787">
    <property type="entry name" value="SF2_C_DEAD"/>
    <property type="match status" value="1"/>
</dbReference>
<dbReference type="SMART" id="SM00487">
    <property type="entry name" value="DEXDc"/>
    <property type="match status" value="1"/>
</dbReference>
<accession>A7AM30</accession>
<evidence type="ECO:0000259" key="6">
    <source>
        <dbReference type="PROSITE" id="PS51192"/>
    </source>
</evidence>
<dbReference type="PANTHER" id="PTHR47960">
    <property type="entry name" value="DEAD-BOX ATP-DEPENDENT RNA HELICASE 50"/>
    <property type="match status" value="1"/>
</dbReference>
<dbReference type="InParanoid" id="A7AM30"/>
<dbReference type="GO" id="GO:0005524">
    <property type="term" value="F:ATP binding"/>
    <property type="evidence" value="ECO:0007669"/>
    <property type="project" value="UniProtKB-KW"/>
</dbReference>
<dbReference type="InterPro" id="IPR001650">
    <property type="entry name" value="Helicase_C-like"/>
</dbReference>
<feature type="domain" description="Helicase C-terminal" evidence="7">
    <location>
        <begin position="745"/>
        <end position="895"/>
    </location>
</feature>
<dbReference type="Pfam" id="PF00270">
    <property type="entry name" value="DEAD"/>
    <property type="match status" value="1"/>
</dbReference>
<evidence type="ECO:0000313" key="8">
    <source>
        <dbReference type="EMBL" id="EDO07614.1"/>
    </source>
</evidence>
<gene>
    <name evidence="8" type="ORF">BBOV_III000470</name>
</gene>
<dbReference type="Proteomes" id="UP000002173">
    <property type="component" value="Chromosome 3"/>
</dbReference>
<dbReference type="Gene3D" id="3.40.50.300">
    <property type="entry name" value="P-loop containing nucleotide triphosphate hydrolases"/>
    <property type="match status" value="2"/>
</dbReference>
<keyword evidence="3 8" id="KW-0347">Helicase</keyword>
<dbReference type="AlphaFoldDB" id="A7AM30"/>
<feature type="region of interest" description="Disordered" evidence="5">
    <location>
        <begin position="253"/>
        <end position="276"/>
    </location>
</feature>
<evidence type="ECO:0000313" key="9">
    <source>
        <dbReference type="Proteomes" id="UP000002173"/>
    </source>
</evidence>
<sequence>MISAVLMALPEFKPIKSEQEFAQYSMLSFNTLAKLCFIATLRINPSVAHDDLGIEMDDTEIKNNRCIIDADTGSNVSPDSASEVDTSEQIENASLVFTLEELEPVYRFLDSRRYSVLEAQVGNELKNCIVLSSKRTRIITEAILMHRSNYEDVYKSLKGYDIPAPSTGQDDLTTDSIRTYKLAAVIKKMTDDELEKLYTSVIENSTKHKDIDIPDDVYKITSHSLLENIEKGVDDSTVYTKVNEMLGKMLADTTEDGHSTAEYDKDNKSEAEDDIDFDPWDTDTDFAVTCDTNSTTSNGQAMSNRQHYLTLLDGMDISQFINDSFSSKNPEDMNDCELEKLCNMVIEHMESSGECTVIHYNPGGKDNSYTSISALTAPTSIKDSSKIKNSFVLYAHPEVNTDYDHLQDRCVIDSELEEESYGYGNFPKRMDDTRGFTWQCYDKFPKFTRISNRVSPHGLEEYINDWQALGLKPQIAQAAVAWIRKTLLDAIGKVDQRNLEIIPTDIQTMAIRHLLKHRNDILIASNAASGKTLAYLLPIIQKLKKHETLKLRHPNAPRALVLVPNRELADQILHVVKGLGHVVKISSEIISGGVYKGIQRDDMKRLVDVVVATPDRLLKMKNHVKLHQLQYLVLDEADTLLNEGFWPDVAKVLDLIKQPFQLIQVAASSKYLLHFEKVQRELAKVPNLKGIKNTTREVNDKYLDRLTKCEQIVDTAWVDRPNRGVTHQFHYLKGEDKGLELVNLLKYDDVRRCRKVMVFCNSVSSCRAVEYILRDAGLPATSLHGKIPIMQRRMYYKEFLRSSEGIIVCTDLASRGLDLNADAVIMFDFPLNSMDYLKRAGRVGRMINNDSIAPKGFAISLVKKRDRNLAIAIERSLKMPFFPISNLSRHKKDYNQRSGRLKYLTQAGGYFKLAKLLRQEEIKGTYNYANMGQYLEQFKEIVKEMYARSLKKIVLRRRRICKRRRILTRRLKLMKRYNKAIRLKQRIISMTDRRRRRKKFSMHSPMKGDDRRCPPIKDLKPIRAKILELKLMQDKLTRRLLERNDKYLRKFINKTQLTALALRKSPENEEEVVDRQLPFTIIQKAKDKVGKSIKRICSLI</sequence>
<evidence type="ECO:0000256" key="2">
    <source>
        <dbReference type="ARBA" id="ARBA00022801"/>
    </source>
</evidence>
<dbReference type="PROSITE" id="PS51192">
    <property type="entry name" value="HELICASE_ATP_BIND_1"/>
    <property type="match status" value="1"/>
</dbReference>
<evidence type="ECO:0000256" key="1">
    <source>
        <dbReference type="ARBA" id="ARBA00022741"/>
    </source>
</evidence>
<dbReference type="GO" id="GO:0004386">
    <property type="term" value="F:helicase activity"/>
    <property type="evidence" value="ECO:0007669"/>
    <property type="project" value="UniProtKB-KW"/>
</dbReference>
<dbReference type="PROSITE" id="PS51194">
    <property type="entry name" value="HELICASE_CTER"/>
    <property type="match status" value="1"/>
</dbReference>
<dbReference type="SMART" id="SM00490">
    <property type="entry name" value="HELICc"/>
    <property type="match status" value="1"/>
</dbReference>
<feature type="region of interest" description="Disordered" evidence="5">
    <location>
        <begin position="994"/>
        <end position="1014"/>
    </location>
</feature>
<dbReference type="InterPro" id="IPR044742">
    <property type="entry name" value="DEAD/DEAH_RhlB"/>
</dbReference>
<dbReference type="GO" id="GO:0003676">
    <property type="term" value="F:nucleic acid binding"/>
    <property type="evidence" value="ECO:0007669"/>
    <property type="project" value="InterPro"/>
</dbReference>
<dbReference type="CDD" id="cd00268">
    <property type="entry name" value="DEADc"/>
    <property type="match status" value="1"/>
</dbReference>
<proteinExistence type="predicted"/>
<dbReference type="InterPro" id="IPR027417">
    <property type="entry name" value="P-loop_NTPase"/>
</dbReference>
<dbReference type="InterPro" id="IPR011545">
    <property type="entry name" value="DEAD/DEAH_box_helicase_dom"/>
</dbReference>
<dbReference type="KEGG" id="bbo:BBOV_III000470"/>
<comment type="caution">
    <text evidence="8">The sequence shown here is derived from an EMBL/GenBank/DDBJ whole genome shotgun (WGS) entry which is preliminary data.</text>
</comment>
<dbReference type="InterPro" id="IPR014001">
    <property type="entry name" value="Helicase_ATP-bd"/>
</dbReference>
<dbReference type="VEuPathDB" id="PiroplasmaDB:BBOV_III000470"/>
<evidence type="ECO:0000256" key="3">
    <source>
        <dbReference type="ARBA" id="ARBA00022806"/>
    </source>
</evidence>
<evidence type="ECO:0000259" key="7">
    <source>
        <dbReference type="PROSITE" id="PS51194"/>
    </source>
</evidence>
<evidence type="ECO:0000256" key="4">
    <source>
        <dbReference type="ARBA" id="ARBA00022840"/>
    </source>
</evidence>
<reference evidence="8 9" key="1">
    <citation type="journal article" date="2007" name="PLoS Pathog.">
        <title>Genome sequence of Babesia bovis and comparative analysis of apicomplexan hemoprotozoa.</title>
        <authorList>
            <person name="Brayton K.A."/>
            <person name="Lau A.O.T."/>
            <person name="Herndon D.R."/>
            <person name="Hannick L."/>
            <person name="Kappmeyer L.S."/>
            <person name="Berens S.J."/>
            <person name="Bidwell S.L."/>
            <person name="Brown W.C."/>
            <person name="Crabtree J."/>
            <person name="Fadrosh D."/>
            <person name="Feldblum T."/>
            <person name="Forberger H.A."/>
            <person name="Haas B.J."/>
            <person name="Howell J.M."/>
            <person name="Khouri H."/>
            <person name="Koo H."/>
            <person name="Mann D.J."/>
            <person name="Norimine J."/>
            <person name="Paulsen I.T."/>
            <person name="Radune D."/>
            <person name="Ren Q."/>
            <person name="Smith R.K. Jr."/>
            <person name="Suarez C.E."/>
            <person name="White O."/>
            <person name="Wortman J.R."/>
            <person name="Knowles D.P. Jr."/>
            <person name="McElwain T.F."/>
            <person name="Nene V.M."/>
        </authorList>
    </citation>
    <scope>NUCLEOTIDE SEQUENCE [LARGE SCALE GENOMIC DNA]</scope>
    <source>
        <strain evidence="8">T2Bo</strain>
    </source>
</reference>
<keyword evidence="9" id="KW-1185">Reference proteome</keyword>
<dbReference type="STRING" id="5865.A7AM30"/>
<feature type="domain" description="Helicase ATP-binding" evidence="6">
    <location>
        <begin position="512"/>
        <end position="689"/>
    </location>
</feature>
<evidence type="ECO:0000256" key="5">
    <source>
        <dbReference type="SAM" id="MobiDB-lite"/>
    </source>
</evidence>